<accession>A0A841I1B4</accession>
<dbReference type="Proteomes" id="UP000569951">
    <property type="component" value="Unassembled WGS sequence"/>
</dbReference>
<sequence>MDYQVRVIYLPEPSLGQEMNSAVISDHSTYPEALHGAERIRDDLAAHLEAGRRAVVEVVDWTQGTVMWRTEVERSSG</sequence>
<gene>
    <name evidence="1" type="ORF">HNR42_001645</name>
</gene>
<dbReference type="RefSeq" id="WP_183986423.1">
    <property type="nucleotide sequence ID" value="NZ_JACHHG010000005.1"/>
</dbReference>
<dbReference type="EMBL" id="JACHHG010000005">
    <property type="protein sequence ID" value="MBB6098220.1"/>
    <property type="molecule type" value="Genomic_DNA"/>
</dbReference>
<name>A0A841I1B4_9DEIO</name>
<comment type="caution">
    <text evidence="1">The sequence shown here is derived from an EMBL/GenBank/DDBJ whole genome shotgun (WGS) entry which is preliminary data.</text>
</comment>
<evidence type="ECO:0000313" key="2">
    <source>
        <dbReference type="Proteomes" id="UP000569951"/>
    </source>
</evidence>
<dbReference type="AlphaFoldDB" id="A0A841I1B4"/>
<keyword evidence="2" id="KW-1185">Reference proteome</keyword>
<reference evidence="1 2" key="1">
    <citation type="submission" date="2020-08" db="EMBL/GenBank/DDBJ databases">
        <title>Genomic Encyclopedia of Type Strains, Phase IV (KMG-IV): sequencing the most valuable type-strain genomes for metagenomic binning, comparative biology and taxonomic classification.</title>
        <authorList>
            <person name="Goeker M."/>
        </authorList>
    </citation>
    <scope>NUCLEOTIDE SEQUENCE [LARGE SCALE GENOMIC DNA]</scope>
    <source>
        <strain evidence="1 2">DSM 21458</strain>
    </source>
</reference>
<organism evidence="1 2">
    <name type="scientific">Deinobacterium chartae</name>
    <dbReference type="NCBI Taxonomy" id="521158"/>
    <lineage>
        <taxon>Bacteria</taxon>
        <taxon>Thermotogati</taxon>
        <taxon>Deinococcota</taxon>
        <taxon>Deinococci</taxon>
        <taxon>Deinococcales</taxon>
        <taxon>Deinococcaceae</taxon>
        <taxon>Deinobacterium</taxon>
    </lineage>
</organism>
<proteinExistence type="predicted"/>
<protein>
    <submittedName>
        <fullName evidence="1">Uncharacterized protein</fullName>
    </submittedName>
</protein>
<evidence type="ECO:0000313" key="1">
    <source>
        <dbReference type="EMBL" id="MBB6098220.1"/>
    </source>
</evidence>